<dbReference type="EMBL" id="CP072788">
    <property type="protein sequence ID" value="QTR05668.1"/>
    <property type="molecule type" value="Genomic_DNA"/>
</dbReference>
<reference evidence="1 4" key="1">
    <citation type="submission" date="2021-01" db="EMBL/GenBank/DDBJ databases">
        <title>Sequencing the genomes of 1000 actinobacteria strains.</title>
        <authorList>
            <person name="Klenk H.-P."/>
        </authorList>
    </citation>
    <scope>NUCLEOTIDE SEQUENCE [LARGE SCALE GENOMIC DNA]</scope>
    <source>
        <strain evidence="1 4">DSM 44581</strain>
    </source>
</reference>
<proteinExistence type="predicted"/>
<evidence type="ECO:0000313" key="1">
    <source>
        <dbReference type="EMBL" id="MBM7811970.1"/>
    </source>
</evidence>
<keyword evidence="4" id="KW-1185">Reference proteome</keyword>
<gene>
    <name evidence="2" type="ORF">J7S33_14580</name>
    <name evidence="1" type="ORF">JOE68_002835</name>
</gene>
<protein>
    <submittedName>
        <fullName evidence="2">Uncharacterized protein</fullName>
    </submittedName>
</protein>
<name>A0A8T8I520_9PSEU</name>
<dbReference type="EMBL" id="JAFBCL010000001">
    <property type="protein sequence ID" value="MBM7811970.1"/>
    <property type="molecule type" value="Genomic_DNA"/>
</dbReference>
<reference evidence="2" key="2">
    <citation type="submission" date="2021-04" db="EMBL/GenBank/DDBJ databases">
        <title>Saccharothrix algeriensis WGS.</title>
        <authorList>
            <person name="Stuskova K."/>
            <person name="Hakalova E."/>
            <person name="Tebbal A.B."/>
            <person name="Eichmeier A."/>
        </authorList>
    </citation>
    <scope>NUCLEOTIDE SEQUENCE</scope>
    <source>
        <strain evidence="2">NRRL B-24137</strain>
    </source>
</reference>
<organism evidence="2 3">
    <name type="scientific">Saccharothrix algeriensis</name>
    <dbReference type="NCBI Taxonomy" id="173560"/>
    <lineage>
        <taxon>Bacteria</taxon>
        <taxon>Bacillati</taxon>
        <taxon>Actinomycetota</taxon>
        <taxon>Actinomycetes</taxon>
        <taxon>Pseudonocardiales</taxon>
        <taxon>Pseudonocardiaceae</taxon>
        <taxon>Saccharothrix</taxon>
    </lineage>
</organism>
<accession>A0A8T8I520</accession>
<evidence type="ECO:0000313" key="4">
    <source>
        <dbReference type="Proteomes" id="UP001195724"/>
    </source>
</evidence>
<evidence type="ECO:0000313" key="2">
    <source>
        <dbReference type="EMBL" id="QTR05668.1"/>
    </source>
</evidence>
<dbReference type="Proteomes" id="UP001195724">
    <property type="component" value="Unassembled WGS sequence"/>
</dbReference>
<dbReference type="AlphaFoldDB" id="A0A8T8I520"/>
<sequence length="193" mass="20458">MNRTQVAALLRAASAVDPRLPAPDATALDAWAALLDDVPPEVAADALRDHYRRHTETIMPADVVRHWRAALRGADRPGPPRRRSYLLVLPDACLPPADLRAATADLARATGVPPLGRCSIRLRRTAPDGRAGDPERLVASTRACAEGLVDAGVAALVVQRTPEAGTGPRHALVLVVKPGVGCDAGWPLSRPRP</sequence>
<dbReference type="Proteomes" id="UP000671828">
    <property type="component" value="Chromosome"/>
</dbReference>
<dbReference type="RefSeq" id="WP_204842794.1">
    <property type="nucleotide sequence ID" value="NZ_JAFBCL010000001.1"/>
</dbReference>
<evidence type="ECO:0000313" key="3">
    <source>
        <dbReference type="Proteomes" id="UP000671828"/>
    </source>
</evidence>